<reference evidence="2 3" key="1">
    <citation type="submission" date="2019-02" db="EMBL/GenBank/DDBJ databases">
        <title>Genome sequencing of the rare red list fungi Hericium alpestre (H. flagellum).</title>
        <authorList>
            <person name="Buettner E."/>
            <person name="Kellner H."/>
        </authorList>
    </citation>
    <scope>NUCLEOTIDE SEQUENCE [LARGE SCALE GENOMIC DNA]</scope>
    <source>
        <strain evidence="2 3">DSM 108284</strain>
    </source>
</reference>
<keyword evidence="3" id="KW-1185">Reference proteome</keyword>
<dbReference type="Proteomes" id="UP000298061">
    <property type="component" value="Unassembled WGS sequence"/>
</dbReference>
<feature type="domain" description="Aminoglycoside phosphotransferase" evidence="1">
    <location>
        <begin position="13"/>
        <end position="180"/>
    </location>
</feature>
<gene>
    <name evidence="2" type="ORF">EWM64_g5882</name>
</gene>
<dbReference type="AlphaFoldDB" id="A0A4Y9ZU63"/>
<dbReference type="CDD" id="cd05120">
    <property type="entry name" value="APH_ChoK_like"/>
    <property type="match status" value="1"/>
</dbReference>
<dbReference type="SUPFAM" id="SSF56112">
    <property type="entry name" value="Protein kinase-like (PK-like)"/>
    <property type="match status" value="1"/>
</dbReference>
<organism evidence="2 3">
    <name type="scientific">Hericium alpestre</name>
    <dbReference type="NCBI Taxonomy" id="135208"/>
    <lineage>
        <taxon>Eukaryota</taxon>
        <taxon>Fungi</taxon>
        <taxon>Dikarya</taxon>
        <taxon>Basidiomycota</taxon>
        <taxon>Agaricomycotina</taxon>
        <taxon>Agaricomycetes</taxon>
        <taxon>Russulales</taxon>
        <taxon>Hericiaceae</taxon>
        <taxon>Hericium</taxon>
    </lineage>
</organism>
<evidence type="ECO:0000313" key="3">
    <source>
        <dbReference type="Proteomes" id="UP000298061"/>
    </source>
</evidence>
<dbReference type="PANTHER" id="PTHR21310">
    <property type="entry name" value="AMINOGLYCOSIDE PHOSPHOTRANSFERASE-RELATED-RELATED"/>
    <property type="match status" value="1"/>
</dbReference>
<name>A0A4Y9ZU63_9AGAM</name>
<proteinExistence type="predicted"/>
<dbReference type="Gene3D" id="3.90.1200.10">
    <property type="match status" value="1"/>
</dbReference>
<dbReference type="OrthoDB" id="5404599at2759"/>
<comment type="caution">
    <text evidence="2">The sequence shown here is derived from an EMBL/GenBank/DDBJ whole genome shotgun (WGS) entry which is preliminary data.</text>
</comment>
<dbReference type="STRING" id="135208.A0A4Y9ZU63"/>
<dbReference type="InterPro" id="IPR051678">
    <property type="entry name" value="AGP_Transferase"/>
</dbReference>
<sequence>MYVKIGDYRVRLNEGRALRYIHAHTSGVPVPIVVDNFTYDGTTFLVMSRMPGYPLDALYHQITPDVERLLSAQLHLSSFDGGPVRCARVRFDAEPAGPWQSVDEFHEAIIYRTGGLNIPENVDAAAVHDVIRRAHARKHRVCLTHNDLGAHNILVDENWNITGIVDWEAAAWMPEYWELTKGTFLPKYRQHRWFRIMSAAFPMYTLEQKAEQLIIQYRQCYA</sequence>
<evidence type="ECO:0000313" key="2">
    <source>
        <dbReference type="EMBL" id="TFY78135.1"/>
    </source>
</evidence>
<accession>A0A4Y9ZU63</accession>
<dbReference type="EMBL" id="SFCI01000742">
    <property type="protein sequence ID" value="TFY78135.1"/>
    <property type="molecule type" value="Genomic_DNA"/>
</dbReference>
<dbReference type="InterPro" id="IPR011009">
    <property type="entry name" value="Kinase-like_dom_sf"/>
</dbReference>
<protein>
    <recommendedName>
        <fullName evidence="1">Aminoglycoside phosphotransferase domain-containing protein</fullName>
    </recommendedName>
</protein>
<dbReference type="Pfam" id="PF01636">
    <property type="entry name" value="APH"/>
    <property type="match status" value="1"/>
</dbReference>
<evidence type="ECO:0000259" key="1">
    <source>
        <dbReference type="Pfam" id="PF01636"/>
    </source>
</evidence>
<dbReference type="InterPro" id="IPR002575">
    <property type="entry name" value="Aminoglycoside_PTrfase"/>
</dbReference>
<dbReference type="PANTHER" id="PTHR21310:SF58">
    <property type="entry name" value="AMINOGLYCOSIDE PHOSPHOTRANSFERASE DOMAIN-CONTAINING PROTEIN"/>
    <property type="match status" value="1"/>
</dbReference>